<evidence type="ECO:0000256" key="11">
    <source>
        <dbReference type="ARBA" id="ARBA00032735"/>
    </source>
</evidence>
<feature type="domain" description="HD/PDEase" evidence="12">
    <location>
        <begin position="71"/>
        <end position="185"/>
    </location>
</feature>
<dbReference type="STRING" id="6293.A0A1I8E8Y1"/>
<evidence type="ECO:0000256" key="8">
    <source>
        <dbReference type="ARBA" id="ARBA00015933"/>
    </source>
</evidence>
<dbReference type="GO" id="GO:0002953">
    <property type="term" value="F:5'-deoxynucleotidase activity"/>
    <property type="evidence" value="ECO:0007669"/>
    <property type="project" value="UniProtKB-EC"/>
</dbReference>
<keyword evidence="10" id="KW-0378">Hydrolase</keyword>
<dbReference type="GO" id="GO:0005737">
    <property type="term" value="C:cytoplasm"/>
    <property type="evidence" value="ECO:0007669"/>
    <property type="project" value="TreeGrafter"/>
</dbReference>
<evidence type="ECO:0000256" key="4">
    <source>
        <dbReference type="ARBA" id="ARBA00004074"/>
    </source>
</evidence>
<evidence type="ECO:0000256" key="9">
    <source>
        <dbReference type="ARBA" id="ARBA00022723"/>
    </source>
</evidence>
<evidence type="ECO:0000256" key="6">
    <source>
        <dbReference type="ARBA" id="ARBA00011738"/>
    </source>
</evidence>
<evidence type="ECO:0000256" key="5">
    <source>
        <dbReference type="ARBA" id="ARBA00009999"/>
    </source>
</evidence>
<comment type="similarity">
    <text evidence="5">Belongs to the HDDC2 family.</text>
</comment>
<dbReference type="Gene3D" id="1.10.3210.10">
    <property type="entry name" value="Hypothetical protein af1432"/>
    <property type="match status" value="1"/>
</dbReference>
<dbReference type="PANTHER" id="PTHR11845">
    <property type="entry name" value="5'-DEOXYNUCLEOTIDASE HDDC2"/>
    <property type="match status" value="1"/>
</dbReference>
<comment type="subunit">
    <text evidence="6">Homodimer.</text>
</comment>
<sequence>MKIERRLDGAVTLLDLRLDCRSVAEENVLCTVESSMKAQLTERGDIFNLLNVLDELKHLKRTGWVKFNIPEPETVACHMYRMAVLAMLLDNDCDRAKCIRMTLVHDLGEAIIGDITPRCGISATEKHRLEDVAMKKIMEMVPSTVGEDWYSLWQEYEANETKEAKIVKHLDKFDMIVQASHYEQKYGIDLEEFFTTTKDSFTLEPFMSWNEELRMKRYIRKNATQENN</sequence>
<evidence type="ECO:0000256" key="3">
    <source>
        <dbReference type="ARBA" id="ARBA00001941"/>
    </source>
</evidence>
<name>A0A1I8E8Y1_WUCBA</name>
<dbReference type="FunFam" id="1.10.3210.10:FF:000035">
    <property type="entry name" value="HD family hydrolase"/>
    <property type="match status" value="1"/>
</dbReference>
<dbReference type="PANTHER" id="PTHR11845:SF13">
    <property type="entry name" value="5'-DEOXYNUCLEOTIDASE HDDC2"/>
    <property type="match status" value="1"/>
</dbReference>
<comment type="cofactor">
    <cofactor evidence="2">
        <name>Mn(2+)</name>
        <dbReference type="ChEBI" id="CHEBI:29035"/>
    </cofactor>
</comment>
<evidence type="ECO:0000313" key="13">
    <source>
        <dbReference type="WBParaSite" id="maker-PairedContig_1060-snap-gene-0.22-mRNA-1"/>
    </source>
</evidence>
<dbReference type="SUPFAM" id="SSF109604">
    <property type="entry name" value="HD-domain/PDEase-like"/>
    <property type="match status" value="1"/>
</dbReference>
<keyword evidence="9" id="KW-0479">Metal-binding</keyword>
<dbReference type="InterPro" id="IPR006674">
    <property type="entry name" value="HD_domain"/>
</dbReference>
<reference evidence="13" key="1">
    <citation type="submission" date="2016-11" db="UniProtKB">
        <authorList>
            <consortium name="WormBaseParasite"/>
        </authorList>
    </citation>
    <scope>IDENTIFICATION</scope>
    <source>
        <strain evidence="13">pt0022</strain>
    </source>
</reference>
<dbReference type="GO" id="GO:0046872">
    <property type="term" value="F:metal ion binding"/>
    <property type="evidence" value="ECO:0007669"/>
    <property type="project" value="UniProtKB-KW"/>
</dbReference>
<proteinExistence type="inferred from homology"/>
<dbReference type="WBParaSite" id="maker-PairedContig_1060-snap-gene-0.22-mRNA-1">
    <property type="protein sequence ID" value="maker-PairedContig_1060-snap-gene-0.22-mRNA-1"/>
    <property type="gene ID" value="maker-PairedContig_1060-snap-gene-0.22"/>
</dbReference>
<dbReference type="SMART" id="SM00471">
    <property type="entry name" value="HDc"/>
    <property type="match status" value="1"/>
</dbReference>
<dbReference type="InterPro" id="IPR039356">
    <property type="entry name" value="YfbR/HDDC2"/>
</dbReference>
<organism evidence="13">
    <name type="scientific">Wuchereria bancrofti</name>
    <dbReference type="NCBI Taxonomy" id="6293"/>
    <lineage>
        <taxon>Eukaryota</taxon>
        <taxon>Metazoa</taxon>
        <taxon>Ecdysozoa</taxon>
        <taxon>Nematoda</taxon>
        <taxon>Chromadorea</taxon>
        <taxon>Rhabditida</taxon>
        <taxon>Spirurina</taxon>
        <taxon>Spiruromorpha</taxon>
        <taxon>Filarioidea</taxon>
        <taxon>Onchocercidae</taxon>
        <taxon>Wuchereria</taxon>
    </lineage>
</organism>
<comment type="catalytic activity">
    <reaction evidence="1">
        <text>a 2'-deoxyribonucleoside 5'-phosphate + H2O = a 2'-deoxyribonucleoside + phosphate</text>
        <dbReference type="Rhea" id="RHEA:36167"/>
        <dbReference type="ChEBI" id="CHEBI:15377"/>
        <dbReference type="ChEBI" id="CHEBI:18274"/>
        <dbReference type="ChEBI" id="CHEBI:43474"/>
        <dbReference type="ChEBI" id="CHEBI:65317"/>
        <dbReference type="EC" id="3.1.3.89"/>
    </reaction>
</comment>
<evidence type="ECO:0000259" key="12">
    <source>
        <dbReference type="SMART" id="SM00471"/>
    </source>
</evidence>
<evidence type="ECO:0000256" key="1">
    <source>
        <dbReference type="ARBA" id="ARBA00001638"/>
    </source>
</evidence>
<comment type="cofactor">
    <cofactor evidence="3">
        <name>Co(2+)</name>
        <dbReference type="ChEBI" id="CHEBI:48828"/>
    </cofactor>
</comment>
<dbReference type="InterPro" id="IPR003607">
    <property type="entry name" value="HD/PDEase_dom"/>
</dbReference>
<evidence type="ECO:0000256" key="10">
    <source>
        <dbReference type="ARBA" id="ARBA00022801"/>
    </source>
</evidence>
<dbReference type="EC" id="3.1.3.89" evidence="7"/>
<evidence type="ECO:0000256" key="7">
    <source>
        <dbReference type="ARBA" id="ARBA00012964"/>
    </source>
</evidence>
<dbReference type="AlphaFoldDB" id="A0A1I8E8Y1"/>
<dbReference type="Pfam" id="PF13023">
    <property type="entry name" value="HD_3"/>
    <property type="match status" value="1"/>
</dbReference>
<comment type="function">
    <text evidence="4">Catalyzes the dephosphorylation of the nucleoside 5'-monophosphates deoxyadenosine monophosphate (dAMP), deoxycytidine monophosphate (dCMP), deoxyguanosine monophosphate (dGMP) and deoxythymidine monophosphate (dTMP).</text>
</comment>
<protein>
    <recommendedName>
        <fullName evidence="8">5'-deoxynucleotidase HDDC2</fullName>
        <ecNumber evidence="7">3.1.3.89</ecNumber>
    </recommendedName>
    <alternativeName>
        <fullName evidence="11">HD domain-containing protein 2</fullName>
    </alternativeName>
</protein>
<accession>A0A1I8E8Y1</accession>
<evidence type="ECO:0000256" key="2">
    <source>
        <dbReference type="ARBA" id="ARBA00001936"/>
    </source>
</evidence>